<evidence type="ECO:0000313" key="6">
    <source>
        <dbReference type="EMBL" id="RGV49351.1"/>
    </source>
</evidence>
<evidence type="ECO:0000256" key="1">
    <source>
        <dbReference type="ARBA" id="ARBA00022741"/>
    </source>
</evidence>
<dbReference type="EMBL" id="QRZH01000020">
    <property type="protein sequence ID" value="RGV49351.1"/>
    <property type="molecule type" value="Genomic_DNA"/>
</dbReference>
<evidence type="ECO:0000256" key="3">
    <source>
        <dbReference type="ARBA" id="ARBA00022806"/>
    </source>
</evidence>
<dbReference type="InterPro" id="IPR027417">
    <property type="entry name" value="P-loop_NTPase"/>
</dbReference>
<protein>
    <recommendedName>
        <fullName evidence="5">Helicase C-terminal domain-containing protein</fullName>
    </recommendedName>
</protein>
<dbReference type="PANTHER" id="PTHR47961">
    <property type="entry name" value="DNA POLYMERASE THETA, PUTATIVE (AFU_ORTHOLOGUE AFUA_1G05260)-RELATED"/>
    <property type="match status" value="1"/>
</dbReference>
<feature type="domain" description="Helicase C-terminal" evidence="5">
    <location>
        <begin position="328"/>
        <end position="518"/>
    </location>
</feature>
<dbReference type="GO" id="GO:0016787">
    <property type="term" value="F:hydrolase activity"/>
    <property type="evidence" value="ECO:0007669"/>
    <property type="project" value="UniProtKB-KW"/>
</dbReference>
<sequence>MDKSKAAVNAIKLINQAKKNIDLRPLMIKAVCSYFDLMKDSELSQSDKLFMHYLANQAGIPQYYYPMLNVGTDVDEEVCLQTFCNYVQESNMLVGEGVMLHRYQQEVLNMFTIGHRNRYFLSAATSFGKTFLIYEIVRKMKYTNIAFIFPTISLLSENLLKIHTKPEYAWIKDNYNIHTLSDTEALGERNIFIFTPERYLSFLDKNDSINLDFVFVDEVYKLDNGFIIDEIPQENERDVAYRIALFELLKNENTDALLVGPYIVFPNTVDAIRQSSFMAFLNRYGFIPIDYNLYNIVDKDEVIINTALNVEVNDTFNLTFTEKTKKARVVQLVKQLLERSENTIIYCSQKPLTETYAKELINEETGLENIVNDKVTRLINHIGNLFIDRKGNQWIVSKALKKGIGIHHGLVPKYIQQEIISLFNEGVLKVLICTTTITEGVNTTAKNIIVLSGKKGTKDLKKFDAQNIEGRAGRFMEHYKGRIFIMDKEFRKCINGQDEILRHKFFDRNAEKQDVDIILTDSAYLTQEQMARREQLDQIKGSGAMPNACFEEFRTISYDDKIYLYNTIARFSFADHNKIKELIKRFVGQHRPYNPGIELICQSIRPIIKNDNLRFYAENGDGVTGNCYLTGMISAFILRGFAGSANYYINKEQDVDKGVRKAANFVFNILRYQVVKYFGLFNLLYKHFDATSAGVNIDDVSGIEALLLRLEYSADTKLGRRVSDIGASFKVVEYYDAKENNPENQNMIRQLYNHLDDFEKYNVLKIEQLL</sequence>
<dbReference type="GO" id="GO:0005524">
    <property type="term" value="F:ATP binding"/>
    <property type="evidence" value="ECO:0007669"/>
    <property type="project" value="UniProtKB-KW"/>
</dbReference>
<dbReference type="RefSeq" id="WP_122143345.1">
    <property type="nucleotide sequence ID" value="NZ_JAFKPL010000001.1"/>
</dbReference>
<dbReference type="SMART" id="SM00490">
    <property type="entry name" value="HELICc"/>
    <property type="match status" value="1"/>
</dbReference>
<dbReference type="Gene3D" id="3.40.50.300">
    <property type="entry name" value="P-loop containing nucleotide triphosphate hydrolases"/>
    <property type="match status" value="2"/>
</dbReference>
<dbReference type="PANTHER" id="PTHR47961:SF6">
    <property type="entry name" value="DNA-DIRECTED DNA POLYMERASE"/>
    <property type="match status" value="1"/>
</dbReference>
<dbReference type="GO" id="GO:0004386">
    <property type="term" value="F:helicase activity"/>
    <property type="evidence" value="ECO:0007669"/>
    <property type="project" value="UniProtKB-KW"/>
</dbReference>
<organism evidence="6 7">
    <name type="scientific">Bacteroides fragilis</name>
    <dbReference type="NCBI Taxonomy" id="817"/>
    <lineage>
        <taxon>Bacteria</taxon>
        <taxon>Pseudomonadati</taxon>
        <taxon>Bacteroidota</taxon>
        <taxon>Bacteroidia</taxon>
        <taxon>Bacteroidales</taxon>
        <taxon>Bacteroidaceae</taxon>
        <taxon>Bacteroides</taxon>
    </lineage>
</organism>
<accession>A0A412XW73</accession>
<comment type="caution">
    <text evidence="6">The sequence shown here is derived from an EMBL/GenBank/DDBJ whole genome shotgun (WGS) entry which is preliminary data.</text>
</comment>
<dbReference type="Proteomes" id="UP000286270">
    <property type="component" value="Unassembled WGS sequence"/>
</dbReference>
<dbReference type="GO" id="GO:0003676">
    <property type="term" value="F:nucleic acid binding"/>
    <property type="evidence" value="ECO:0007669"/>
    <property type="project" value="InterPro"/>
</dbReference>
<evidence type="ECO:0000256" key="2">
    <source>
        <dbReference type="ARBA" id="ARBA00022801"/>
    </source>
</evidence>
<dbReference type="PROSITE" id="PS51194">
    <property type="entry name" value="HELICASE_CTER"/>
    <property type="match status" value="1"/>
</dbReference>
<proteinExistence type="predicted"/>
<gene>
    <name evidence="6" type="ORF">DWW08_18880</name>
</gene>
<keyword evidence="4" id="KW-0067">ATP-binding</keyword>
<evidence type="ECO:0000256" key="4">
    <source>
        <dbReference type="ARBA" id="ARBA00022840"/>
    </source>
</evidence>
<keyword evidence="3" id="KW-0347">Helicase</keyword>
<dbReference type="Pfam" id="PF00271">
    <property type="entry name" value="Helicase_C"/>
    <property type="match status" value="1"/>
</dbReference>
<keyword evidence="1" id="KW-0547">Nucleotide-binding</keyword>
<dbReference type="InterPro" id="IPR011545">
    <property type="entry name" value="DEAD/DEAH_box_helicase_dom"/>
</dbReference>
<reference evidence="6 7" key="1">
    <citation type="submission" date="2018-08" db="EMBL/GenBank/DDBJ databases">
        <title>A genome reference for cultivated species of the human gut microbiota.</title>
        <authorList>
            <person name="Zou Y."/>
            <person name="Xue W."/>
            <person name="Luo G."/>
        </authorList>
    </citation>
    <scope>NUCLEOTIDE SEQUENCE [LARGE SCALE GENOMIC DNA]</scope>
    <source>
        <strain evidence="6 7">AF14-26</strain>
    </source>
</reference>
<evidence type="ECO:0000259" key="5">
    <source>
        <dbReference type="PROSITE" id="PS51194"/>
    </source>
</evidence>
<evidence type="ECO:0000313" key="7">
    <source>
        <dbReference type="Proteomes" id="UP000286270"/>
    </source>
</evidence>
<dbReference type="SUPFAM" id="SSF52540">
    <property type="entry name" value="P-loop containing nucleoside triphosphate hydrolases"/>
    <property type="match status" value="1"/>
</dbReference>
<dbReference type="InterPro" id="IPR050474">
    <property type="entry name" value="Hel308_SKI2-like"/>
</dbReference>
<dbReference type="Pfam" id="PF00270">
    <property type="entry name" value="DEAD"/>
    <property type="match status" value="1"/>
</dbReference>
<keyword evidence="2" id="KW-0378">Hydrolase</keyword>
<dbReference type="AlphaFoldDB" id="A0A412XW73"/>
<dbReference type="InterPro" id="IPR001650">
    <property type="entry name" value="Helicase_C-like"/>
</dbReference>
<name>A0A412XW73_BACFG</name>